<keyword evidence="1" id="KW-0813">Transport</keyword>
<dbReference type="InterPro" id="IPR051410">
    <property type="entry name" value="Ferric/Cupric_Reductase"/>
</dbReference>
<dbReference type="AlphaFoldDB" id="A0A9W8Z4R2"/>
<feature type="domain" description="Ferric reductase NAD binding" evidence="4">
    <location>
        <begin position="61"/>
        <end position="119"/>
    </location>
</feature>
<keyword evidence="2" id="KW-0560">Oxidoreductase</keyword>
<dbReference type="Gene3D" id="3.40.50.80">
    <property type="entry name" value="Nucleotide-binding domain of ferredoxin-NADP reductase (FNR) module"/>
    <property type="match status" value="1"/>
</dbReference>
<gene>
    <name evidence="5" type="ORF">N0V93_001991</name>
</gene>
<dbReference type="SUPFAM" id="SSF52343">
    <property type="entry name" value="Ferredoxin reductase-like, C-terminal NADP-linked domain"/>
    <property type="match status" value="1"/>
</dbReference>
<keyword evidence="3" id="KW-1133">Transmembrane helix</keyword>
<dbReference type="PANTHER" id="PTHR32361">
    <property type="entry name" value="FERRIC/CUPRIC REDUCTASE TRANSMEMBRANE COMPONENT"/>
    <property type="match status" value="1"/>
</dbReference>
<dbReference type="GO" id="GO:0000293">
    <property type="term" value="F:ferric-chelate reductase activity"/>
    <property type="evidence" value="ECO:0007669"/>
    <property type="project" value="TreeGrafter"/>
</dbReference>
<comment type="caution">
    <text evidence="5">The sequence shown here is derived from an EMBL/GenBank/DDBJ whole genome shotgun (WGS) entry which is preliminary data.</text>
</comment>
<dbReference type="EMBL" id="JAPEVB010000001">
    <property type="protein sequence ID" value="KAJ4397755.1"/>
    <property type="molecule type" value="Genomic_DNA"/>
</dbReference>
<proteinExistence type="predicted"/>
<keyword evidence="3" id="KW-0472">Membrane</keyword>
<evidence type="ECO:0000313" key="6">
    <source>
        <dbReference type="Proteomes" id="UP001140453"/>
    </source>
</evidence>
<dbReference type="GO" id="GO:0006826">
    <property type="term" value="P:iron ion transport"/>
    <property type="evidence" value="ECO:0007669"/>
    <property type="project" value="TreeGrafter"/>
</dbReference>
<evidence type="ECO:0000256" key="3">
    <source>
        <dbReference type="SAM" id="Phobius"/>
    </source>
</evidence>
<dbReference type="GO" id="GO:0005886">
    <property type="term" value="C:plasma membrane"/>
    <property type="evidence" value="ECO:0007669"/>
    <property type="project" value="TreeGrafter"/>
</dbReference>
<feature type="transmembrane region" description="Helical" evidence="3">
    <location>
        <begin position="63"/>
        <end position="83"/>
    </location>
</feature>
<evidence type="ECO:0000313" key="5">
    <source>
        <dbReference type="EMBL" id="KAJ4397755.1"/>
    </source>
</evidence>
<dbReference type="Pfam" id="PF08030">
    <property type="entry name" value="NAD_binding_6"/>
    <property type="match status" value="1"/>
</dbReference>
<dbReference type="PANTHER" id="PTHR32361:SF9">
    <property type="entry name" value="FERRIC REDUCTASE TRANSMEMBRANE COMPONENT 3-RELATED"/>
    <property type="match status" value="1"/>
</dbReference>
<keyword evidence="6" id="KW-1185">Reference proteome</keyword>
<evidence type="ECO:0000256" key="1">
    <source>
        <dbReference type="ARBA" id="ARBA00022448"/>
    </source>
</evidence>
<protein>
    <recommendedName>
        <fullName evidence="4">Ferric reductase NAD binding domain-containing protein</fullName>
    </recommendedName>
</protein>
<accession>A0A9W8Z4R2</accession>
<organism evidence="5 6">
    <name type="scientific">Gnomoniopsis smithogilvyi</name>
    <dbReference type="NCBI Taxonomy" id="1191159"/>
    <lineage>
        <taxon>Eukaryota</taxon>
        <taxon>Fungi</taxon>
        <taxon>Dikarya</taxon>
        <taxon>Ascomycota</taxon>
        <taxon>Pezizomycotina</taxon>
        <taxon>Sordariomycetes</taxon>
        <taxon>Sordariomycetidae</taxon>
        <taxon>Diaporthales</taxon>
        <taxon>Gnomoniaceae</taxon>
        <taxon>Gnomoniopsis</taxon>
    </lineage>
</organism>
<evidence type="ECO:0000259" key="4">
    <source>
        <dbReference type="Pfam" id="PF08030"/>
    </source>
</evidence>
<dbReference type="CDD" id="cd06186">
    <property type="entry name" value="NOX_Duox_like_FAD_NADP"/>
    <property type="match status" value="1"/>
</dbReference>
<dbReference type="GO" id="GO:0015677">
    <property type="term" value="P:copper ion import"/>
    <property type="evidence" value="ECO:0007669"/>
    <property type="project" value="TreeGrafter"/>
</dbReference>
<name>A0A9W8Z4R2_9PEZI</name>
<keyword evidence="3" id="KW-0812">Transmembrane</keyword>
<dbReference type="GO" id="GO:0006879">
    <property type="term" value="P:intracellular iron ion homeostasis"/>
    <property type="evidence" value="ECO:0007669"/>
    <property type="project" value="TreeGrafter"/>
</dbReference>
<reference evidence="5" key="1">
    <citation type="submission" date="2022-10" db="EMBL/GenBank/DDBJ databases">
        <title>Tapping the CABI collections for fungal endophytes: first genome assemblies for Collariella, Neodidymelliopsis, Ascochyta clinopodiicola, Didymella pomorum, Didymosphaeria variabile, Neocosmospora piperis and Neocucurbitaria cava.</title>
        <authorList>
            <person name="Hill R."/>
        </authorList>
    </citation>
    <scope>NUCLEOTIDE SEQUENCE</scope>
    <source>
        <strain evidence="5">IMI 355082</strain>
    </source>
</reference>
<dbReference type="InterPro" id="IPR013121">
    <property type="entry name" value="Fe_red_NAD-bd_6"/>
</dbReference>
<sequence>MGDDSEQSDHVTDMKLNLLIRAQNGFTSDLLCYALRHRKVSVRLDGPYGSTHAFEMLLAADNAVLVAGGSGIAVTLPLVWALLRDNKQDGGRRRVIRLLWVIHYEEHRYWISKQEMEELIASGVELVVPRSTAEAGRPDVTGQVEQWIEYIGSHDHAECQTAVVVSGPDGLNRTVRNTCAVAIGRGQNVQLAVEKFASTARLHQFSIELGFQGM</sequence>
<evidence type="ECO:0000256" key="2">
    <source>
        <dbReference type="ARBA" id="ARBA00023002"/>
    </source>
</evidence>
<dbReference type="Proteomes" id="UP001140453">
    <property type="component" value="Unassembled WGS sequence"/>
</dbReference>
<dbReference type="InterPro" id="IPR039261">
    <property type="entry name" value="FNR_nucleotide-bd"/>
</dbReference>
<dbReference type="OrthoDB" id="17725at2759"/>